<feature type="coiled-coil region" evidence="2">
    <location>
        <begin position="608"/>
        <end position="667"/>
    </location>
</feature>
<name>A0A0M0J668_9EUKA</name>
<feature type="region of interest" description="Disordered" evidence="3">
    <location>
        <begin position="2023"/>
        <end position="2056"/>
    </location>
</feature>
<dbReference type="OrthoDB" id="5376590at2759"/>
<sequence>MGSTITDFGSRPVSAVSFLGSGPKPRLLDSVHNRPLDLFDLRAEPTYKERQPTAEAYTDGQLVAAKRIIAAANRKRAGRDSLVRPRSALPAGIVVPRPSGLAWSEQLQAELAATSESMKVAQQKLSEEREMRVSALQAENKAQLEARLARQAAREAAREQRDTERRMLITAGGMRDQREKLEHELVRLNDQQDELHKELEAQRKRALEAELVAENAIEEARVKLERQQAEFDERVRIVEAERAEQARLKRRLETEVEASRREATDKLEAERLKRIEHTKEMAIRRIGKRDLTRGWVAWSDQFKSERKRRQLLKKAGARLTKPKLIASYQLWKHGWAEEQTHKASMSTAEKLYEETKLREKVEEELRKVYQELEEARQAMLDGRGLEAELQRQMEERLAAEKEKRIEHTKEMAIRRIGKRDLTRGWVAWSDLYVEKKRRINVLRAAGAKLMRPHLVMSYNSWRRSWDHAMRKNLTQSAEGRLASQVAELEERLESAYKEIEAARRAGFGGRLTDEEVQRQIEEVKEAERQKRIEHTKEMAIRRIGKRDLTRGWVAWSELYLEQRRRRNALKAAGARLTRPKLVASYMQWRQDWIEEQHSKASLSIAEKLALAEKERDVFREERDKLADELAQARQAMLEGRGMEEELQRQMEERLAAEKEKRIEHTKEMAIRRIGKRDLARGWTAWVTPYLEWKRRERMLKAASSKLTKPKLTFAYTQWRRDWEAETSQRGNMTLEQRLGERILQLTKQLAEAQQQIERGGQGKDELLKTFEEQRAAEREQRIAHTQQMAVKRIGKRDLTRGWVGWYEAWMEHARKRNLLRAAGTRLTKPKMIASYQLWRTSWRAAQEALKMRTLEGRLQAQVTKLSQELEEARQAMLDGRGLEAELQRQMEERLAAEKEKRIEHTKEMAIRRIGKRDLSRGWTAWSEQHLEKKRRAQMLKAAGNRLMRPKLTAGWQHWQRDWAADKHIKSKLSVSAQLNLANKEVSALTLKLQQAENDLAAARQAMMEGRGLEAESQRLMKERLEAEREKRIEHTKEMAVRRIGKRDLTRGWTAWSEGYLEARRRHKVLLAAGNKLTKPKLTMAYTSWRRDWELETSSRATMSLEERLAVEVKEKKELQEAFAKATRELHEARQAMLEGRGMEAEQQRQMEERLAAEKEKRIEHTKGMAIRRIGKRDLTRGWVAWSDLYLEQRRRNHLLRAAGNKLTKPKLSAAYRMWFMDWQEEAVAKASMTVEQRMGQQLLETQQRLKDALAALELAKQAGFDGMSELEYQKQLEDAKEEERNKRIKQVQDMAVRRIGKRDLTRGWTAWHDQWDEKQRRKRMLKAAGVKLLKPKMVYAYSFWRRGWMEETLASSKMTMGQRLQQALDERNEMQTQLAAVITGLKKELEEARQAMLDGRGMEAELQRQLDEKLRLEKEKRVEHTKEMAVRRVLKRDLSRGWGAWSDMYLQKRRQQSMLKKASARLTKPKLIHSFVSWKKDWEFVQRKEDETRHMSTEERLRQKLMEATTELTQLRKALANGEGAEAEIQRQMEERLEHEREKRVEHTKQMAVRRIAKRDLSRGWVAWLDMYLEKTRRARVLMAASAKLMKPHLVSGYSFWKRDWSVEAASKKNRGLGVQTARALREGEAAKNELVIVLAELEKLRAATVEGRGAEFEAQRKLEEQLTKERQKRVEHIQYVAGKRLGNRQLSLGWVKWHGDYTERVRHTRVLRQAGAKLLRPRLIGSYKQWWTDWQVSHAEAKAESLAEQVERAKRETKQRDDELRRALEALEEARQAMAEGRGLELVEHQKMEEKLEAERLKRVEHTQHMALHRLQKRELSKGFLGWSLPYLEMKRRKRLLQNAGNRLLRPKFVKSFQRWKTLSARNKAAKSAMSMEQQLSVEKREREALSVKLNRVQREYQDQLQLDSIALVEARAQVKQLQEQLNLLDSEVSSEKKGSTLALTKAGIAQEALEEEKRAKKAAQDLLAEQQKQAADHLAKQLKEVRGTLESQLKSAREEIRALKQQLADLEAEMMRNKVRQANAPPPEDRGGGKSPAEVQEEKTKRARKGGILGEVDFDEEKPLAPQLREALQKHAVRVLDLFREWDANGDGQISKKEFQKAMPMLGMDLPVKAVNDLFDQYDPDKSGVMEFAELQKMLRRPAGEAAAAPAPPKGGGLARFKAAGAVAGAAGGFKALTKK</sequence>
<evidence type="ECO:0000313" key="5">
    <source>
        <dbReference type="EMBL" id="KOO21723.1"/>
    </source>
</evidence>
<dbReference type="GO" id="GO:0005509">
    <property type="term" value="F:calcium ion binding"/>
    <property type="evidence" value="ECO:0007669"/>
    <property type="project" value="InterPro"/>
</dbReference>
<feature type="coiled-coil region" evidence="2">
    <location>
        <begin position="855"/>
        <end position="907"/>
    </location>
</feature>
<feature type="coiled-coil region" evidence="2">
    <location>
        <begin position="478"/>
        <end position="505"/>
    </location>
</feature>
<reference evidence="6" key="1">
    <citation type="journal article" date="2015" name="PLoS Genet.">
        <title>Genome Sequence and Transcriptome Analyses of Chrysochromulina tobin: Metabolic Tools for Enhanced Algal Fitness in the Prominent Order Prymnesiales (Haptophyceae).</title>
        <authorList>
            <person name="Hovde B.T."/>
            <person name="Deodato C.R."/>
            <person name="Hunsperger H.M."/>
            <person name="Ryken S.A."/>
            <person name="Yost W."/>
            <person name="Jha R.K."/>
            <person name="Patterson J."/>
            <person name="Monnat R.J. Jr."/>
            <person name="Barlow S.B."/>
            <person name="Starkenburg S.R."/>
            <person name="Cattolico R.A."/>
        </authorList>
    </citation>
    <scope>NUCLEOTIDE SEQUENCE</scope>
    <source>
        <strain evidence="6">CCMP291</strain>
    </source>
</reference>
<keyword evidence="6" id="KW-1185">Reference proteome</keyword>
<protein>
    <recommendedName>
        <fullName evidence="4">EF-hand domain-containing protein</fullName>
    </recommendedName>
</protein>
<feature type="coiled-coil region" evidence="2">
    <location>
        <begin position="1737"/>
        <end position="1805"/>
    </location>
</feature>
<organism evidence="5 6">
    <name type="scientific">Chrysochromulina tobinii</name>
    <dbReference type="NCBI Taxonomy" id="1460289"/>
    <lineage>
        <taxon>Eukaryota</taxon>
        <taxon>Haptista</taxon>
        <taxon>Haptophyta</taxon>
        <taxon>Prymnesiophyceae</taxon>
        <taxon>Prymnesiales</taxon>
        <taxon>Chrysochromulinaceae</taxon>
        <taxon>Chrysochromulina</taxon>
    </lineage>
</organism>
<feature type="coiled-coil region" evidence="2">
    <location>
        <begin position="1881"/>
        <end position="2022"/>
    </location>
</feature>
<feature type="coiled-coil region" evidence="2">
    <location>
        <begin position="978"/>
        <end position="1029"/>
    </location>
</feature>
<evidence type="ECO:0000256" key="2">
    <source>
        <dbReference type="SAM" id="Coils"/>
    </source>
</evidence>
<dbReference type="PROSITE" id="PS00018">
    <property type="entry name" value="EF_HAND_1"/>
    <property type="match status" value="2"/>
</dbReference>
<dbReference type="PROSITE" id="PS50222">
    <property type="entry name" value="EF_HAND_2"/>
    <property type="match status" value="2"/>
</dbReference>
<comment type="caution">
    <text evidence="5">The sequence shown here is derived from an EMBL/GenBank/DDBJ whole genome shotgun (WGS) entry which is preliminary data.</text>
</comment>
<dbReference type="Pfam" id="PF13499">
    <property type="entry name" value="EF-hand_7"/>
    <property type="match status" value="1"/>
</dbReference>
<dbReference type="InterPro" id="IPR018247">
    <property type="entry name" value="EF_Hand_1_Ca_BS"/>
</dbReference>
<feature type="domain" description="EF-hand" evidence="4">
    <location>
        <begin position="2076"/>
        <end position="2111"/>
    </location>
</feature>
<evidence type="ECO:0000256" key="1">
    <source>
        <dbReference type="ARBA" id="ARBA00022837"/>
    </source>
</evidence>
<dbReference type="SUPFAM" id="SSF47473">
    <property type="entry name" value="EF-hand"/>
    <property type="match status" value="1"/>
</dbReference>
<dbReference type="InterPro" id="IPR002048">
    <property type="entry name" value="EF_hand_dom"/>
</dbReference>
<dbReference type="EMBL" id="JWZX01003339">
    <property type="protein sequence ID" value="KOO21723.1"/>
    <property type="molecule type" value="Genomic_DNA"/>
</dbReference>
<evidence type="ECO:0000313" key="6">
    <source>
        <dbReference type="Proteomes" id="UP000037460"/>
    </source>
</evidence>
<dbReference type="SMART" id="SM00054">
    <property type="entry name" value="EFh"/>
    <property type="match status" value="2"/>
</dbReference>
<accession>A0A0M0J668</accession>
<evidence type="ECO:0000259" key="4">
    <source>
        <dbReference type="PROSITE" id="PS50222"/>
    </source>
</evidence>
<feature type="domain" description="EF-hand" evidence="4">
    <location>
        <begin position="2112"/>
        <end position="2147"/>
    </location>
</feature>
<gene>
    <name evidence="5" type="ORF">Ctob_000899</name>
</gene>
<dbReference type="CDD" id="cd00051">
    <property type="entry name" value="EFh"/>
    <property type="match status" value="1"/>
</dbReference>
<proteinExistence type="predicted"/>
<feature type="coiled-coil region" evidence="2">
    <location>
        <begin position="1101"/>
        <end position="1135"/>
    </location>
</feature>
<dbReference type="Gene3D" id="1.10.238.10">
    <property type="entry name" value="EF-hand"/>
    <property type="match status" value="1"/>
</dbReference>
<keyword evidence="1" id="KW-0106">Calcium</keyword>
<feature type="coiled-coil region" evidence="2">
    <location>
        <begin position="358"/>
        <end position="410"/>
    </location>
</feature>
<feature type="coiled-coil region" evidence="2">
    <location>
        <begin position="171"/>
        <end position="269"/>
    </location>
</feature>
<dbReference type="InterPro" id="IPR011992">
    <property type="entry name" value="EF-hand-dom_pair"/>
</dbReference>
<feature type="coiled-coil region" evidence="2">
    <location>
        <begin position="1498"/>
        <end position="1550"/>
    </location>
</feature>
<dbReference type="Proteomes" id="UP000037460">
    <property type="component" value="Unassembled WGS sequence"/>
</dbReference>
<keyword evidence="2" id="KW-0175">Coiled coil</keyword>
<evidence type="ECO:0000256" key="3">
    <source>
        <dbReference type="SAM" id="MobiDB-lite"/>
    </source>
</evidence>